<organism evidence="2">
    <name type="scientific">Tanacetum cinerariifolium</name>
    <name type="common">Dalmatian daisy</name>
    <name type="synonym">Chrysanthemum cinerariifolium</name>
    <dbReference type="NCBI Taxonomy" id="118510"/>
    <lineage>
        <taxon>Eukaryota</taxon>
        <taxon>Viridiplantae</taxon>
        <taxon>Streptophyta</taxon>
        <taxon>Embryophyta</taxon>
        <taxon>Tracheophyta</taxon>
        <taxon>Spermatophyta</taxon>
        <taxon>Magnoliopsida</taxon>
        <taxon>eudicotyledons</taxon>
        <taxon>Gunneridae</taxon>
        <taxon>Pentapetalae</taxon>
        <taxon>asterids</taxon>
        <taxon>campanulids</taxon>
        <taxon>Asterales</taxon>
        <taxon>Asteraceae</taxon>
        <taxon>Asteroideae</taxon>
        <taxon>Anthemideae</taxon>
        <taxon>Anthemidinae</taxon>
        <taxon>Tanacetum</taxon>
    </lineage>
</organism>
<dbReference type="PANTHER" id="PTHR37610:SF78">
    <property type="entry name" value="GAG-POLYPEPTIDE OF LTR COPIA-TYPE-RELATED"/>
    <property type="match status" value="1"/>
</dbReference>
<name>A0A699H469_TANCI</name>
<dbReference type="EMBL" id="BKCJ010104546">
    <property type="protein sequence ID" value="GEX37319.1"/>
    <property type="molecule type" value="Genomic_DNA"/>
</dbReference>
<feature type="non-terminal residue" evidence="2">
    <location>
        <position position="1"/>
    </location>
</feature>
<evidence type="ECO:0000259" key="1">
    <source>
        <dbReference type="Pfam" id="PF14244"/>
    </source>
</evidence>
<proteinExistence type="predicted"/>
<evidence type="ECO:0000313" key="2">
    <source>
        <dbReference type="EMBL" id="GEX37319.1"/>
    </source>
</evidence>
<reference evidence="2" key="1">
    <citation type="journal article" date="2019" name="Sci. Rep.">
        <title>Draft genome of Tanacetum cinerariifolium, the natural source of mosquito coil.</title>
        <authorList>
            <person name="Yamashiro T."/>
            <person name="Shiraishi A."/>
            <person name="Satake H."/>
            <person name="Nakayama K."/>
        </authorList>
    </citation>
    <scope>NUCLEOTIDE SEQUENCE</scope>
</reference>
<dbReference type="InterPro" id="IPR029472">
    <property type="entry name" value="Copia-like_N"/>
</dbReference>
<gene>
    <name evidence="2" type="ORF">Tci_309294</name>
</gene>
<sequence length="138" mass="15352">SGDDANKNDDIGTSSELNLSFGDTLYLHPNGTGGSPIVTIKLSGTENYKMCSIAMTFALRNHSKLGFIDGSCKRDNDNPALANQWDLCNSVVVTWILNSLNRDLFADAIYTKTSYEMWNDLREIYDKVDGFVVFNLLL</sequence>
<accession>A0A699H469</accession>
<feature type="domain" description="Retrotransposon Copia-like N-terminal" evidence="1">
    <location>
        <begin position="28"/>
        <end position="73"/>
    </location>
</feature>
<protein>
    <recommendedName>
        <fullName evidence="1">Retrotransposon Copia-like N-terminal domain-containing protein</fullName>
    </recommendedName>
</protein>
<dbReference type="PANTHER" id="PTHR37610">
    <property type="entry name" value="CCHC-TYPE DOMAIN-CONTAINING PROTEIN"/>
    <property type="match status" value="1"/>
</dbReference>
<dbReference type="Pfam" id="PF14244">
    <property type="entry name" value="Retrotran_gag_3"/>
    <property type="match status" value="1"/>
</dbReference>
<comment type="caution">
    <text evidence="2">The sequence shown here is derived from an EMBL/GenBank/DDBJ whole genome shotgun (WGS) entry which is preliminary data.</text>
</comment>
<dbReference type="AlphaFoldDB" id="A0A699H469"/>